<accession>A0AAD7T6P0</accession>
<feature type="compositionally biased region" description="Basic and acidic residues" evidence="1">
    <location>
        <begin position="8"/>
        <end position="20"/>
    </location>
</feature>
<dbReference type="EMBL" id="JAINUG010000009">
    <property type="protein sequence ID" value="KAJ8415307.1"/>
    <property type="molecule type" value="Genomic_DNA"/>
</dbReference>
<dbReference type="AlphaFoldDB" id="A0AAD7T6P0"/>
<name>A0AAD7T6P0_9TELE</name>
<feature type="region of interest" description="Disordered" evidence="1">
    <location>
        <begin position="93"/>
        <end position="115"/>
    </location>
</feature>
<keyword evidence="3" id="KW-1185">Reference proteome</keyword>
<reference evidence="2" key="1">
    <citation type="journal article" date="2023" name="Science">
        <title>Genome structures resolve the early diversification of teleost fishes.</title>
        <authorList>
            <person name="Parey E."/>
            <person name="Louis A."/>
            <person name="Montfort J."/>
            <person name="Bouchez O."/>
            <person name="Roques C."/>
            <person name="Iampietro C."/>
            <person name="Lluch J."/>
            <person name="Castinel A."/>
            <person name="Donnadieu C."/>
            <person name="Desvignes T."/>
            <person name="Floi Bucao C."/>
            <person name="Jouanno E."/>
            <person name="Wen M."/>
            <person name="Mejri S."/>
            <person name="Dirks R."/>
            <person name="Jansen H."/>
            <person name="Henkel C."/>
            <person name="Chen W.J."/>
            <person name="Zahm M."/>
            <person name="Cabau C."/>
            <person name="Klopp C."/>
            <person name="Thompson A.W."/>
            <person name="Robinson-Rechavi M."/>
            <person name="Braasch I."/>
            <person name="Lecointre G."/>
            <person name="Bobe J."/>
            <person name="Postlethwait J.H."/>
            <person name="Berthelot C."/>
            <person name="Roest Crollius H."/>
            <person name="Guiguen Y."/>
        </authorList>
    </citation>
    <scope>NUCLEOTIDE SEQUENCE</scope>
    <source>
        <strain evidence="2">NC1722</strain>
    </source>
</reference>
<sequence>MVHQCHLPHRDPKEGKRGERAHLNTFQADDRFCGRFAPGLVSKSLNPPPLSICLRNIQGKCVSGARAEWEHGVEVRLAESAAMLRPAVPATARREGLTAYSGSKGTRGLLSPDFR</sequence>
<gene>
    <name evidence="2" type="ORF">AAFF_G00422870</name>
</gene>
<dbReference type="Proteomes" id="UP001221898">
    <property type="component" value="Unassembled WGS sequence"/>
</dbReference>
<evidence type="ECO:0000256" key="1">
    <source>
        <dbReference type="SAM" id="MobiDB-lite"/>
    </source>
</evidence>
<evidence type="ECO:0000313" key="3">
    <source>
        <dbReference type="Proteomes" id="UP001221898"/>
    </source>
</evidence>
<organism evidence="2 3">
    <name type="scientific">Aldrovandia affinis</name>
    <dbReference type="NCBI Taxonomy" id="143900"/>
    <lineage>
        <taxon>Eukaryota</taxon>
        <taxon>Metazoa</taxon>
        <taxon>Chordata</taxon>
        <taxon>Craniata</taxon>
        <taxon>Vertebrata</taxon>
        <taxon>Euteleostomi</taxon>
        <taxon>Actinopterygii</taxon>
        <taxon>Neopterygii</taxon>
        <taxon>Teleostei</taxon>
        <taxon>Notacanthiformes</taxon>
        <taxon>Halosauridae</taxon>
        <taxon>Aldrovandia</taxon>
    </lineage>
</organism>
<protein>
    <submittedName>
        <fullName evidence="2">Uncharacterized protein</fullName>
    </submittedName>
</protein>
<comment type="caution">
    <text evidence="2">The sequence shown here is derived from an EMBL/GenBank/DDBJ whole genome shotgun (WGS) entry which is preliminary data.</text>
</comment>
<feature type="region of interest" description="Disordered" evidence="1">
    <location>
        <begin position="1"/>
        <end position="20"/>
    </location>
</feature>
<proteinExistence type="predicted"/>
<evidence type="ECO:0000313" key="2">
    <source>
        <dbReference type="EMBL" id="KAJ8415307.1"/>
    </source>
</evidence>